<dbReference type="AlphaFoldDB" id="A0A0N5CFS3"/>
<evidence type="ECO:0000313" key="3">
    <source>
        <dbReference type="WBParaSite" id="SPAL_0001670600.1"/>
    </source>
</evidence>
<protein>
    <submittedName>
        <fullName evidence="3">Ephrin RBD domain-containing protein</fullName>
    </submittedName>
</protein>
<keyword evidence="1" id="KW-0472">Membrane</keyword>
<accession>A0A0N5CFS3</accession>
<evidence type="ECO:0000313" key="2">
    <source>
        <dbReference type="Proteomes" id="UP000046392"/>
    </source>
</evidence>
<keyword evidence="2" id="KW-1185">Reference proteome</keyword>
<name>A0A0N5CFS3_STREA</name>
<keyword evidence="1" id="KW-1133">Transmembrane helix</keyword>
<proteinExistence type="predicted"/>
<sequence length="126" mass="14541">MRTWVYNDEPTSNHASVLQCDDSRRRHYQLEVWRQPYEVFFKFCEAIIYYLCTISSICVVASSTPLLKMSGNPQKRFGYQNVAISSNEVEPPCNPGGFFGSRRGSRAFTIYNTELYTIVYLSKGEL</sequence>
<feature type="transmembrane region" description="Helical" evidence="1">
    <location>
        <begin position="47"/>
        <end position="67"/>
    </location>
</feature>
<keyword evidence="1" id="KW-0812">Transmembrane</keyword>
<organism evidence="2 3">
    <name type="scientific">Strongyloides papillosus</name>
    <name type="common">Intestinal threadworm</name>
    <dbReference type="NCBI Taxonomy" id="174720"/>
    <lineage>
        <taxon>Eukaryota</taxon>
        <taxon>Metazoa</taxon>
        <taxon>Ecdysozoa</taxon>
        <taxon>Nematoda</taxon>
        <taxon>Chromadorea</taxon>
        <taxon>Rhabditida</taxon>
        <taxon>Tylenchina</taxon>
        <taxon>Panagrolaimomorpha</taxon>
        <taxon>Strongyloidoidea</taxon>
        <taxon>Strongyloididae</taxon>
        <taxon>Strongyloides</taxon>
    </lineage>
</organism>
<dbReference type="WBParaSite" id="SPAL_0001670600.1">
    <property type="protein sequence ID" value="SPAL_0001670600.1"/>
    <property type="gene ID" value="SPAL_0001670600"/>
</dbReference>
<reference evidence="3" key="1">
    <citation type="submission" date="2017-02" db="UniProtKB">
        <authorList>
            <consortium name="WormBaseParasite"/>
        </authorList>
    </citation>
    <scope>IDENTIFICATION</scope>
</reference>
<evidence type="ECO:0000256" key="1">
    <source>
        <dbReference type="SAM" id="Phobius"/>
    </source>
</evidence>
<dbReference type="Proteomes" id="UP000046392">
    <property type="component" value="Unplaced"/>
</dbReference>